<dbReference type="InterPro" id="IPR052918">
    <property type="entry name" value="Motility_Chemotaxis_Reg"/>
</dbReference>
<feature type="domain" description="Fibronectin type-III" evidence="2">
    <location>
        <begin position="1042"/>
        <end position="1109"/>
    </location>
</feature>
<gene>
    <name evidence="3" type="ORF">FJY68_02340</name>
</gene>
<feature type="domain" description="Fibronectin type-III" evidence="2">
    <location>
        <begin position="1131"/>
        <end position="1197"/>
    </location>
</feature>
<dbReference type="SMART" id="SM00060">
    <property type="entry name" value="FN3"/>
    <property type="match status" value="5"/>
</dbReference>
<dbReference type="NCBIfam" id="TIGR02608">
    <property type="entry name" value="delta_60_rpt"/>
    <property type="match status" value="6"/>
</dbReference>
<protein>
    <submittedName>
        <fullName evidence="3">T9SS type A sorting domain-containing protein</fullName>
    </submittedName>
</protein>
<evidence type="ECO:0000313" key="4">
    <source>
        <dbReference type="Proteomes" id="UP000779900"/>
    </source>
</evidence>
<name>A0A937XEM2_UNCW3</name>
<dbReference type="Pfam" id="PF06739">
    <property type="entry name" value="SBBP"/>
    <property type="match status" value="3"/>
</dbReference>
<feature type="chain" id="PRO_5037183289" evidence="1">
    <location>
        <begin position="20"/>
        <end position="1665"/>
    </location>
</feature>
<sequence length="1665" mass="179232">MKKLGILITGAMIPAILMAQLTEQWVAAYNGPYGTGWAEFPVAMSVDAAGNTYVTGTGNTTLSPTGKDYVTVKVNSSGALQWAAVYDYHLEDVPTAIATDASGNVYVTGYSCPPGRAGDYVTVKYGANGTQQWICRYDGPAGGWDTPSAIAVDVAGNVYVTGSSMRPGLNRMGKDITTIKYDPNGNEVWVRRYTDSGDRWCEGRDVVVDAAGYVYVAGVLDSDGSNGGLAALKYGASGNLLWVSRHDGPGLHEAGHKIALDVDGNVIVTGKSTYVGPSTLYLTVKYNSSGAEQWWKTYDDLTGNDDAACAVVTDASGSIYVTGHSKNSTTGYDYATIKYSPLGEELWVRRYDVYSGNLEDRATGLALDASGSIVVTGYSARAVSGMDYATVKYSPDGTELWVSRYDGPVSGNDEARAIGVDPQGNVYVTGNSVGDGSSHDFLTVKYSSDGAQQWVSRYGRGYSADAGQRVAMDALGNVYVTGYSVGTSQKNDYVTIKYDPDGETLWTRRYNGPLDHEDCPTAIAVDGDGNVYVTGYSIGLAGWYDCATIKYASDGTMLWVDRYERTDGRNDCGYALAVDGSGFVYVTGYTGAWADVLTIKYAPSGSREWVAVYNNPSGGHDVGWAVTADASGNVYVAGHSRLDYLLIKYSSTGVEQWSRRADYGGDDQAKDVAVDASGNAYITGTGNKDYVTAKYNSAGTREWFQRHDGLAYTVDAGWALELDGTGVYVTGQSSRPESGLDFYTVKYDLAGTRLWDRWYTSAEDRADAAQDIALDGAGNVYVTGYCTRAYSGEDYATLMYDAATGVQLAFADYTGLPHKSDRSLSVATGPAGTVCITGYALRDPALATDMVTIKYQSLQPPEAPVLVSPKNGATGVPIEGDLTWEASERATSYEVTLDGNTYTVTGNSYHYSGLSYLTEYEWDVVAVNDAGSTPSSNGPFTFATIIEKPGPFDLISPADDATGVPIEGNLTWEASERATSYEVTLGGNTYTVTENSYHYSGLDYLTKYKWNVVAVNDGGSTSSGTGPYSFTTIIEKPGPFDLISPADGATGVPVEGDLTWEASERATSYEVTLNGNTYTVTDNSYRYSGLSYLTEYTWNVTAKNAGGERVSANGPFTFTTIIEKPGPFDLSTPPDHATGVSIQGDLTWQGSERATSYEVTLGGNTYTVTENSYHYSGLDYLAKYEWNVVALNDGGSTPSSNGPFTFTTIIEKPARFDLIAPANEAVDQELAGVLEWNASNRAEHYDVYLGTDPKNLPRVSENQTGLSWDYSGLSCGTVYYWKVVAKNAGGETGSEVWSFTTGTLDAGMTEIIEPSGLIDTTSKVPQATVHNFGTLDRDLTTWFEIRYGAADGPVQYLQSVTVYGLGDEDQTATFPTWDVPNDQEGAYYAKSWTELEGDIDATNDTARSQFVVASSDPDPWSGSTLTQGYWKTHPYYDPQHPDDPYIEKYLPVTIAGVRVSTVPEALAIFNPPKPMTAWKMFLIQFLAAKLNAGWQTDPSLLDAWYNYPGGDYPFDSQQVSAIFQVADGYRSTTDKDTLDEMKTVLCNINEYTDTGNRCLWDAPFPAGSGVQGVEVAALAAKLYLSVAPSLVKSGVAHIAYGLPQAAPAQLTVLDVTGRTVVTRGLPAEVGDHVILLDTRSWSAGAYFVRITGADLTATRKLVVQR</sequence>
<comment type="caution">
    <text evidence="3">The sequence shown here is derived from an EMBL/GenBank/DDBJ whole genome shotgun (WGS) entry which is preliminary data.</text>
</comment>
<feature type="domain" description="Fibronectin type-III" evidence="2">
    <location>
        <begin position="955"/>
        <end position="1021"/>
    </location>
</feature>
<dbReference type="SUPFAM" id="SSF49265">
    <property type="entry name" value="Fibronectin type III"/>
    <property type="match status" value="3"/>
</dbReference>
<dbReference type="Proteomes" id="UP000779900">
    <property type="component" value="Unassembled WGS sequence"/>
</dbReference>
<dbReference type="Gene3D" id="2.120.10.30">
    <property type="entry name" value="TolB, C-terminal domain"/>
    <property type="match status" value="3"/>
</dbReference>
<keyword evidence="1" id="KW-0732">Signal</keyword>
<proteinExistence type="predicted"/>
<feature type="domain" description="Fibronectin type-III" evidence="2">
    <location>
        <begin position="1218"/>
        <end position="1292"/>
    </location>
</feature>
<dbReference type="SUPFAM" id="SSF50965">
    <property type="entry name" value="Galactose oxidase, central domain"/>
    <property type="match status" value="1"/>
</dbReference>
<dbReference type="InterPro" id="IPR036116">
    <property type="entry name" value="FN3_sf"/>
</dbReference>
<dbReference type="InterPro" id="IPR013783">
    <property type="entry name" value="Ig-like_fold"/>
</dbReference>
<dbReference type="PANTHER" id="PTHR35580">
    <property type="entry name" value="CELL SURFACE GLYCOPROTEIN (S-LAYER PROTEIN)-LIKE PROTEIN"/>
    <property type="match status" value="1"/>
</dbReference>
<organism evidence="3 4">
    <name type="scientific">candidate division WOR-3 bacterium</name>
    <dbReference type="NCBI Taxonomy" id="2052148"/>
    <lineage>
        <taxon>Bacteria</taxon>
        <taxon>Bacteria division WOR-3</taxon>
    </lineage>
</organism>
<dbReference type="Gene3D" id="2.60.40.10">
    <property type="entry name" value="Immunoglobulins"/>
    <property type="match status" value="4"/>
</dbReference>
<reference evidence="3" key="1">
    <citation type="submission" date="2019-03" db="EMBL/GenBank/DDBJ databases">
        <title>Lake Tanganyika Metagenome-Assembled Genomes (MAGs).</title>
        <authorList>
            <person name="Tran P."/>
        </authorList>
    </citation>
    <scope>NUCLEOTIDE SEQUENCE</scope>
    <source>
        <strain evidence="3">K_DeepCast_150m_m2_040</strain>
    </source>
</reference>
<dbReference type="InterPro" id="IPR026444">
    <property type="entry name" value="Secre_tail"/>
</dbReference>
<dbReference type="InterPro" id="IPR011043">
    <property type="entry name" value="Gal_Oxase/kelch_b-propeller"/>
</dbReference>
<dbReference type="NCBIfam" id="TIGR04183">
    <property type="entry name" value="Por_Secre_tail"/>
    <property type="match status" value="1"/>
</dbReference>
<feature type="signal peptide" evidence="1">
    <location>
        <begin position="1"/>
        <end position="19"/>
    </location>
</feature>
<dbReference type="InterPro" id="IPR013431">
    <property type="entry name" value="Delta_60_rpt"/>
</dbReference>
<evidence type="ECO:0000256" key="1">
    <source>
        <dbReference type="SAM" id="SignalP"/>
    </source>
</evidence>
<evidence type="ECO:0000259" key="2">
    <source>
        <dbReference type="SMART" id="SM00060"/>
    </source>
</evidence>
<dbReference type="SUPFAM" id="SSF63829">
    <property type="entry name" value="Calcium-dependent phosphotriesterase"/>
    <property type="match status" value="2"/>
</dbReference>
<accession>A0A937XEM2</accession>
<dbReference type="InterPro" id="IPR011042">
    <property type="entry name" value="6-blade_b-propeller_TolB-like"/>
</dbReference>
<dbReference type="PANTHER" id="PTHR35580:SF1">
    <property type="entry name" value="PHYTASE-LIKE DOMAIN-CONTAINING PROTEIN"/>
    <property type="match status" value="1"/>
</dbReference>
<dbReference type="EMBL" id="VGIR01000008">
    <property type="protein sequence ID" value="MBM3330676.1"/>
    <property type="molecule type" value="Genomic_DNA"/>
</dbReference>
<dbReference type="InterPro" id="IPR010620">
    <property type="entry name" value="SBBP_repeat"/>
</dbReference>
<feature type="domain" description="Fibronectin type-III" evidence="2">
    <location>
        <begin position="866"/>
        <end position="933"/>
    </location>
</feature>
<dbReference type="InterPro" id="IPR003961">
    <property type="entry name" value="FN3_dom"/>
</dbReference>
<evidence type="ECO:0000313" key="3">
    <source>
        <dbReference type="EMBL" id="MBM3330676.1"/>
    </source>
</evidence>